<feature type="transmembrane region" description="Helical" evidence="1">
    <location>
        <begin position="23"/>
        <end position="46"/>
    </location>
</feature>
<dbReference type="AlphaFoldDB" id="A0A1D8GB86"/>
<evidence type="ECO:0008006" key="4">
    <source>
        <dbReference type="Google" id="ProtNLM"/>
    </source>
</evidence>
<dbReference type="KEGG" id="gfe:Gferi_00395"/>
<keyword evidence="3" id="KW-1185">Reference proteome</keyword>
<evidence type="ECO:0000313" key="2">
    <source>
        <dbReference type="EMBL" id="AOT68174.1"/>
    </source>
</evidence>
<organism evidence="2 3">
    <name type="scientific">Geosporobacter ferrireducens</name>
    <dbReference type="NCBI Taxonomy" id="1424294"/>
    <lineage>
        <taxon>Bacteria</taxon>
        <taxon>Bacillati</taxon>
        <taxon>Bacillota</taxon>
        <taxon>Clostridia</taxon>
        <taxon>Peptostreptococcales</taxon>
        <taxon>Thermotaleaceae</taxon>
        <taxon>Geosporobacter</taxon>
    </lineage>
</organism>
<dbReference type="OrthoDB" id="1707667at2"/>
<keyword evidence="1" id="KW-0472">Membrane</keyword>
<dbReference type="InterPro" id="IPR052534">
    <property type="entry name" value="Extracell_DNA_Util/SecSys_Comp"/>
</dbReference>
<keyword evidence="1" id="KW-0812">Transmembrane</keyword>
<dbReference type="RefSeq" id="WP_069973728.1">
    <property type="nucleotide sequence ID" value="NZ_CP017269.1"/>
</dbReference>
<dbReference type="Pfam" id="PF05137">
    <property type="entry name" value="PilN"/>
    <property type="match status" value="1"/>
</dbReference>
<keyword evidence="1" id="KW-1133">Transmembrane helix</keyword>
<name>A0A1D8GB86_9FIRM</name>
<protein>
    <recommendedName>
        <fullName evidence="4">Fimbrial assembly protein</fullName>
    </recommendedName>
</protein>
<evidence type="ECO:0000256" key="1">
    <source>
        <dbReference type="SAM" id="Phobius"/>
    </source>
</evidence>
<proteinExistence type="predicted"/>
<gene>
    <name evidence="2" type="ORF">Gferi_00395</name>
</gene>
<dbReference type="PANTHER" id="PTHR40278">
    <property type="entry name" value="DNA UTILIZATION PROTEIN HOFN"/>
    <property type="match status" value="1"/>
</dbReference>
<sequence>MRDINFFEPYVMKNRGKENKQKIFYGITALSIAAVVSFPVFNLFYVQNMKRDIQHMKTTLEAPEAKEKLQRVEDKQAKLEEIKKVLPIIQNNEKELQKIEILDEQFIQTIMDSIPKDLQFDSLNISDSNVNIAGKARDKSAVAELQYNLRATNKFSDIHVANISFKENEYDFSLQFAVKDVN</sequence>
<dbReference type="Proteomes" id="UP000095743">
    <property type="component" value="Chromosome"/>
</dbReference>
<accession>A0A1D8GB86</accession>
<dbReference type="STRING" id="1424294.Gferi_00395"/>
<reference evidence="2 3" key="1">
    <citation type="submission" date="2016-09" db="EMBL/GenBank/DDBJ databases">
        <title>Genomic analysis reveals versatility of anaerobic energy metabolism of Geosporobacter ferrireducens IRF9 of phylum Firmicutes.</title>
        <authorList>
            <person name="Kim S.-J."/>
        </authorList>
    </citation>
    <scope>NUCLEOTIDE SEQUENCE [LARGE SCALE GENOMIC DNA]</scope>
    <source>
        <strain evidence="2 3">IRF9</strain>
    </source>
</reference>
<dbReference type="InterPro" id="IPR007813">
    <property type="entry name" value="PilN"/>
</dbReference>
<evidence type="ECO:0000313" key="3">
    <source>
        <dbReference type="Proteomes" id="UP000095743"/>
    </source>
</evidence>
<dbReference type="PANTHER" id="PTHR40278:SF1">
    <property type="entry name" value="DNA UTILIZATION PROTEIN HOFN"/>
    <property type="match status" value="1"/>
</dbReference>
<dbReference type="EMBL" id="CP017269">
    <property type="protein sequence ID" value="AOT68174.1"/>
    <property type="molecule type" value="Genomic_DNA"/>
</dbReference>